<protein>
    <submittedName>
        <fullName evidence="3">Ca-activated chloride channel family protein</fullName>
    </submittedName>
</protein>
<feature type="transmembrane region" description="Helical" evidence="1">
    <location>
        <begin position="62"/>
        <end position="83"/>
    </location>
</feature>
<keyword evidence="1" id="KW-0812">Transmembrane</keyword>
<evidence type="ECO:0000313" key="3">
    <source>
        <dbReference type="EMBL" id="SFU19168.1"/>
    </source>
</evidence>
<keyword evidence="4" id="KW-1185">Reference proteome</keyword>
<name>A0A1I7E5F5_9RHOB</name>
<dbReference type="Gene3D" id="3.40.50.410">
    <property type="entry name" value="von Willebrand factor, type A domain"/>
    <property type="match status" value="1"/>
</dbReference>
<proteinExistence type="predicted"/>
<sequence length="299" mass="31812">MSALDLTLLRPLWLLALIALAAYGGWLFRYRGGLGDWARIANPELLQALTVLGRIDPGASRLSSGAALAAAAIAMLALSGPAFERRDTVSFRNLDGVLFVVDASASVTEDARWTQMSTMGRFGIAALGTRPGGLIVYGGDAYVATDMTADKTQLGQTFSLIDPKTVPDPGSRPERGLELAVRLLQDAGVIAGDVVLFTDGAGLDVQSLQQTGRIAEQGARLSLVSLTDPTPQMLAHAGVGDGQVFTLAQTDALAAWLGDAARTRLQQQDYPLLFWKDCGRYLLALALFPLLLLFRRSPA</sequence>
<dbReference type="AlphaFoldDB" id="A0A1I7E5F5"/>
<evidence type="ECO:0000259" key="2">
    <source>
        <dbReference type="Pfam" id="PF13519"/>
    </source>
</evidence>
<dbReference type="RefSeq" id="WP_027263853.1">
    <property type="nucleotide sequence ID" value="NZ_FPAW01000045.1"/>
</dbReference>
<dbReference type="EMBL" id="FPAW01000045">
    <property type="protein sequence ID" value="SFU19168.1"/>
    <property type="molecule type" value="Genomic_DNA"/>
</dbReference>
<dbReference type="InterPro" id="IPR036465">
    <property type="entry name" value="vWFA_dom_sf"/>
</dbReference>
<keyword evidence="1" id="KW-0472">Membrane</keyword>
<feature type="transmembrane region" description="Helical" evidence="1">
    <location>
        <begin position="278"/>
        <end position="294"/>
    </location>
</feature>
<organism evidence="3 4">
    <name type="scientific">Sedimentitalea nanhaiensis</name>
    <dbReference type="NCBI Taxonomy" id="999627"/>
    <lineage>
        <taxon>Bacteria</taxon>
        <taxon>Pseudomonadati</taxon>
        <taxon>Pseudomonadota</taxon>
        <taxon>Alphaproteobacteria</taxon>
        <taxon>Rhodobacterales</taxon>
        <taxon>Paracoccaceae</taxon>
        <taxon>Sedimentitalea</taxon>
    </lineage>
</organism>
<dbReference type="InterPro" id="IPR002035">
    <property type="entry name" value="VWF_A"/>
</dbReference>
<feature type="domain" description="VWFA" evidence="2">
    <location>
        <begin position="97"/>
        <end position="200"/>
    </location>
</feature>
<dbReference type="eggNOG" id="COG2304">
    <property type="taxonomic scope" value="Bacteria"/>
</dbReference>
<evidence type="ECO:0000256" key="1">
    <source>
        <dbReference type="SAM" id="Phobius"/>
    </source>
</evidence>
<gene>
    <name evidence="3" type="ORF">SAMN05216236_14512</name>
</gene>
<dbReference type="OrthoDB" id="8005957at2"/>
<feature type="transmembrane region" description="Helical" evidence="1">
    <location>
        <begin position="12"/>
        <end position="28"/>
    </location>
</feature>
<dbReference type="Pfam" id="PF13519">
    <property type="entry name" value="VWA_2"/>
    <property type="match status" value="1"/>
</dbReference>
<evidence type="ECO:0000313" key="4">
    <source>
        <dbReference type="Proteomes" id="UP000182466"/>
    </source>
</evidence>
<dbReference type="SUPFAM" id="SSF53300">
    <property type="entry name" value="vWA-like"/>
    <property type="match status" value="1"/>
</dbReference>
<reference evidence="3 4" key="1">
    <citation type="submission" date="2016-10" db="EMBL/GenBank/DDBJ databases">
        <authorList>
            <person name="de Groot N.N."/>
        </authorList>
    </citation>
    <scope>NUCLEOTIDE SEQUENCE [LARGE SCALE GENOMIC DNA]</scope>
    <source>
        <strain evidence="3 4">CGMCC 1.10959</strain>
    </source>
</reference>
<accession>A0A1I7E5F5</accession>
<dbReference type="STRING" id="999627.SAMN05216236_14512"/>
<dbReference type="Proteomes" id="UP000182466">
    <property type="component" value="Unassembled WGS sequence"/>
</dbReference>
<keyword evidence="1" id="KW-1133">Transmembrane helix</keyword>